<sequence>MKNPNHEMADAIRDVTASVQKAIDEGYRSRAIDVDDLVEVLLAIADRLDPPVEPPEQNRVAPGLACPECGEADADRLIWLDDEFVRCDACGTIYPPAG</sequence>
<proteinExistence type="predicted"/>
<evidence type="ECO:0000313" key="2">
    <source>
        <dbReference type="Proteomes" id="UP000315724"/>
    </source>
</evidence>
<reference evidence="1 2" key="1">
    <citation type="submission" date="2019-02" db="EMBL/GenBank/DDBJ databases">
        <title>Deep-cultivation of Planctomycetes and their phenomic and genomic characterization uncovers novel biology.</title>
        <authorList>
            <person name="Wiegand S."/>
            <person name="Jogler M."/>
            <person name="Boedeker C."/>
            <person name="Pinto D."/>
            <person name="Vollmers J."/>
            <person name="Rivas-Marin E."/>
            <person name="Kohn T."/>
            <person name="Peeters S.H."/>
            <person name="Heuer A."/>
            <person name="Rast P."/>
            <person name="Oberbeckmann S."/>
            <person name="Bunk B."/>
            <person name="Jeske O."/>
            <person name="Meyerdierks A."/>
            <person name="Storesund J.E."/>
            <person name="Kallscheuer N."/>
            <person name="Luecker S."/>
            <person name="Lage O.M."/>
            <person name="Pohl T."/>
            <person name="Merkel B.J."/>
            <person name="Hornburger P."/>
            <person name="Mueller R.-W."/>
            <person name="Bruemmer F."/>
            <person name="Labrenz M."/>
            <person name="Spormann A.M."/>
            <person name="Op den Camp H."/>
            <person name="Overmann J."/>
            <person name="Amann R."/>
            <person name="Jetten M.S.M."/>
            <person name="Mascher T."/>
            <person name="Medema M.H."/>
            <person name="Devos D.P."/>
            <person name="Kaster A.-K."/>
            <person name="Ovreas L."/>
            <person name="Rohde M."/>
            <person name="Galperin M.Y."/>
            <person name="Jogler C."/>
        </authorList>
    </citation>
    <scope>NUCLEOTIDE SEQUENCE [LARGE SCALE GENOMIC DNA]</scope>
    <source>
        <strain evidence="1 2">Mal48</strain>
    </source>
</reference>
<keyword evidence="2" id="KW-1185">Reference proteome</keyword>
<name>A0A517QQW9_9PLAN</name>
<dbReference type="Proteomes" id="UP000315724">
    <property type="component" value="Chromosome"/>
</dbReference>
<dbReference type="AlphaFoldDB" id="A0A517QQW9"/>
<evidence type="ECO:0000313" key="1">
    <source>
        <dbReference type="EMBL" id="QDT33998.1"/>
    </source>
</evidence>
<dbReference type="OrthoDB" id="9973237at2"/>
<dbReference type="KEGG" id="tpol:Mal48_32550"/>
<protein>
    <submittedName>
        <fullName evidence="1">Uncharacterized protein</fullName>
    </submittedName>
</protein>
<accession>A0A517QQW9</accession>
<organism evidence="1 2">
    <name type="scientific">Thalassoglobus polymorphus</name>
    <dbReference type="NCBI Taxonomy" id="2527994"/>
    <lineage>
        <taxon>Bacteria</taxon>
        <taxon>Pseudomonadati</taxon>
        <taxon>Planctomycetota</taxon>
        <taxon>Planctomycetia</taxon>
        <taxon>Planctomycetales</taxon>
        <taxon>Planctomycetaceae</taxon>
        <taxon>Thalassoglobus</taxon>
    </lineage>
</organism>
<gene>
    <name evidence="1" type="ORF">Mal48_32550</name>
</gene>
<dbReference type="EMBL" id="CP036267">
    <property type="protein sequence ID" value="QDT33998.1"/>
    <property type="molecule type" value="Genomic_DNA"/>
</dbReference>
<dbReference type="RefSeq" id="WP_145201232.1">
    <property type="nucleotide sequence ID" value="NZ_CP036267.1"/>
</dbReference>